<organism evidence="2 3">
    <name type="scientific">Ceratodon purpureus</name>
    <name type="common">Fire moss</name>
    <name type="synonym">Dicranum purpureum</name>
    <dbReference type="NCBI Taxonomy" id="3225"/>
    <lineage>
        <taxon>Eukaryota</taxon>
        <taxon>Viridiplantae</taxon>
        <taxon>Streptophyta</taxon>
        <taxon>Embryophyta</taxon>
        <taxon>Bryophyta</taxon>
        <taxon>Bryophytina</taxon>
        <taxon>Bryopsida</taxon>
        <taxon>Dicranidae</taxon>
        <taxon>Pseudoditrichales</taxon>
        <taxon>Ditrichaceae</taxon>
        <taxon>Ceratodon</taxon>
    </lineage>
</organism>
<accession>A0A8T0ICU1</accession>
<keyword evidence="3" id="KW-1185">Reference proteome</keyword>
<sequence length="166" mass="18324">MGRSDRYNGRKAKQPRSAAELAPWLTAVEEWRRRSIRAVPEPRLLLDLVVPGAEWWWSVGTALQRLEMEFHSGIPYPLPPAPTEVTDSNMEDAPQVSTESATVVFPASAVASPPRAGVDDAIDSHQSCVRGRGESNRNDSNDSREDMQAVFTYLEGKYGAGESLKL</sequence>
<dbReference type="Proteomes" id="UP000822688">
    <property type="component" value="Chromosome 4"/>
</dbReference>
<protein>
    <submittedName>
        <fullName evidence="2">Uncharacterized protein</fullName>
    </submittedName>
</protein>
<comment type="caution">
    <text evidence="2">The sequence shown here is derived from an EMBL/GenBank/DDBJ whole genome shotgun (WGS) entry which is preliminary data.</text>
</comment>
<dbReference type="AlphaFoldDB" id="A0A8T0ICU1"/>
<evidence type="ECO:0000256" key="1">
    <source>
        <dbReference type="SAM" id="MobiDB-lite"/>
    </source>
</evidence>
<gene>
    <name evidence="2" type="ORF">KC19_4G262200</name>
</gene>
<feature type="compositionally biased region" description="Basic and acidic residues" evidence="1">
    <location>
        <begin position="131"/>
        <end position="147"/>
    </location>
</feature>
<evidence type="ECO:0000313" key="3">
    <source>
        <dbReference type="Proteomes" id="UP000822688"/>
    </source>
</evidence>
<proteinExistence type="predicted"/>
<dbReference type="EMBL" id="CM026424">
    <property type="protein sequence ID" value="KAG0581574.1"/>
    <property type="molecule type" value="Genomic_DNA"/>
</dbReference>
<reference evidence="2" key="1">
    <citation type="submission" date="2020-06" db="EMBL/GenBank/DDBJ databases">
        <title>WGS assembly of Ceratodon purpureus strain R40.</title>
        <authorList>
            <person name="Carey S.B."/>
            <person name="Jenkins J."/>
            <person name="Shu S."/>
            <person name="Lovell J.T."/>
            <person name="Sreedasyam A."/>
            <person name="Maumus F."/>
            <person name="Tiley G.P."/>
            <person name="Fernandez-Pozo N."/>
            <person name="Barry K."/>
            <person name="Chen C."/>
            <person name="Wang M."/>
            <person name="Lipzen A."/>
            <person name="Daum C."/>
            <person name="Saski C.A."/>
            <person name="Payton A.C."/>
            <person name="Mcbreen J.C."/>
            <person name="Conrad R.E."/>
            <person name="Kollar L.M."/>
            <person name="Olsson S."/>
            <person name="Huttunen S."/>
            <person name="Landis J.B."/>
            <person name="Wickett N.J."/>
            <person name="Johnson M.G."/>
            <person name="Rensing S.A."/>
            <person name="Grimwood J."/>
            <person name="Schmutz J."/>
            <person name="Mcdaniel S.F."/>
        </authorList>
    </citation>
    <scope>NUCLEOTIDE SEQUENCE</scope>
    <source>
        <strain evidence="2">R40</strain>
    </source>
</reference>
<evidence type="ECO:0000313" key="2">
    <source>
        <dbReference type="EMBL" id="KAG0581574.1"/>
    </source>
</evidence>
<name>A0A8T0ICU1_CERPU</name>
<feature type="region of interest" description="Disordered" evidence="1">
    <location>
        <begin position="79"/>
        <end position="148"/>
    </location>
</feature>